<dbReference type="PANTHER" id="PTHR33406:SF11">
    <property type="entry name" value="MEMBRANE PROTEIN SCO6666-RELATED"/>
    <property type="match status" value="1"/>
</dbReference>
<protein>
    <recommendedName>
        <fullName evidence="7">SSD domain-containing protein</fullName>
    </recommendedName>
</protein>
<keyword evidence="3 6" id="KW-0812">Transmembrane</keyword>
<keyword evidence="2" id="KW-1003">Cell membrane</keyword>
<feature type="transmembrane region" description="Helical" evidence="6">
    <location>
        <begin position="515"/>
        <end position="536"/>
    </location>
</feature>
<feature type="transmembrane region" description="Helical" evidence="6">
    <location>
        <begin position="206"/>
        <end position="223"/>
    </location>
</feature>
<accession>A0A094RGF3</accession>
<feature type="transmembrane region" description="Helical" evidence="6">
    <location>
        <begin position="229"/>
        <end position="251"/>
    </location>
</feature>
<organism evidence="8">
    <name type="scientific">freshwater metagenome</name>
    <dbReference type="NCBI Taxonomy" id="449393"/>
    <lineage>
        <taxon>unclassified sequences</taxon>
        <taxon>metagenomes</taxon>
        <taxon>ecological metagenomes</taxon>
    </lineage>
</organism>
<dbReference type="InterPro" id="IPR000731">
    <property type="entry name" value="SSD"/>
</dbReference>
<evidence type="ECO:0000256" key="6">
    <source>
        <dbReference type="SAM" id="Phobius"/>
    </source>
</evidence>
<keyword evidence="5 6" id="KW-0472">Membrane</keyword>
<feature type="transmembrane region" description="Helical" evidence="6">
    <location>
        <begin position="580"/>
        <end position="601"/>
    </location>
</feature>
<gene>
    <name evidence="8" type="ORF">GM49_0680</name>
</gene>
<dbReference type="Pfam" id="PF03176">
    <property type="entry name" value="MMPL"/>
    <property type="match status" value="2"/>
</dbReference>
<name>A0A094RGF3_9ZZZZ</name>
<evidence type="ECO:0000256" key="3">
    <source>
        <dbReference type="ARBA" id="ARBA00022692"/>
    </source>
</evidence>
<evidence type="ECO:0000256" key="5">
    <source>
        <dbReference type="ARBA" id="ARBA00023136"/>
    </source>
</evidence>
<dbReference type="PROSITE" id="PS50156">
    <property type="entry name" value="SSD"/>
    <property type="match status" value="1"/>
</dbReference>
<evidence type="ECO:0000256" key="2">
    <source>
        <dbReference type="ARBA" id="ARBA00022475"/>
    </source>
</evidence>
<evidence type="ECO:0000256" key="1">
    <source>
        <dbReference type="ARBA" id="ARBA00004651"/>
    </source>
</evidence>
<feature type="transmembrane region" description="Helical" evidence="6">
    <location>
        <begin position="15"/>
        <end position="36"/>
    </location>
</feature>
<comment type="caution">
    <text evidence="8">The sequence shown here is derived from an EMBL/GenBank/DDBJ whole genome shotgun (WGS) entry which is preliminary data.</text>
</comment>
<dbReference type="PANTHER" id="PTHR33406">
    <property type="entry name" value="MEMBRANE PROTEIN MJ1562-RELATED"/>
    <property type="match status" value="1"/>
</dbReference>
<proteinExistence type="predicted"/>
<feature type="transmembrane region" description="Helical" evidence="6">
    <location>
        <begin position="366"/>
        <end position="383"/>
    </location>
</feature>
<comment type="subcellular location">
    <subcellularLocation>
        <location evidence="1">Cell membrane</location>
        <topology evidence="1">Multi-pass membrane protein</topology>
    </subcellularLocation>
</comment>
<feature type="transmembrane region" description="Helical" evidence="6">
    <location>
        <begin position="541"/>
        <end position="560"/>
    </location>
</feature>
<evidence type="ECO:0000256" key="4">
    <source>
        <dbReference type="ARBA" id="ARBA00022989"/>
    </source>
</evidence>
<evidence type="ECO:0000259" key="7">
    <source>
        <dbReference type="PROSITE" id="PS50156"/>
    </source>
</evidence>
<dbReference type="EMBL" id="JNSJ01000004">
    <property type="protein sequence ID" value="KGA03723.1"/>
    <property type="molecule type" value="Genomic_DNA"/>
</dbReference>
<feature type="transmembrane region" description="Helical" evidence="6">
    <location>
        <begin position="182"/>
        <end position="201"/>
    </location>
</feature>
<feature type="transmembrane region" description="Helical" evidence="6">
    <location>
        <begin position="628"/>
        <end position="648"/>
    </location>
</feature>
<feature type="transmembrane region" description="Helical" evidence="6">
    <location>
        <begin position="308"/>
        <end position="333"/>
    </location>
</feature>
<keyword evidence="4 6" id="KW-1133">Transmembrane helix</keyword>
<sequence length="699" mass="74298">MFEKLGRTLFRRRKAVLAGFIVATIAAGVIGSLVFARLEGGGYSDPGSDSYKAADYLTDTFKVKDPAIIFIIDAGKSVADPAVAAEVAPIEAELRNRPGVANTLSYWSAGGAKELVSSDGNAAYLFIYGTEADLTSLDKLASELQKKYDGEVGNLRIYVGGFSTFNNAINERISSDLKFAEAISIPLTFLFLLFVFGGLIASAMPVVVAISAILGAFVILYLISLTTGVSIFSLNLITGLGMGLGIDYSLLMVNRFREELHSGKSVEEAVTQTVKTAGRTVFFSGITVMISLASLMFFPQMFLKSFGYGGVAVVAIAILGALIPLPAILALLGTKIDKFVVRKSAITPKEDGRWAHTARFVMKRPVAVVFISLLILGTIASPIKDIVFSQVDTRVLPASDKAAIAAQVGLDKFPGEQANPIEIIIPNGTSKMVAINSFVSDLANVPGVMNIGAPETVGTDVRIAAIHSMGARTPAAEKMITEIRELNVPEGTLVGGVAADYADSQMGIAKKLPLALGWIAIGTLILLFMFTGSIILPIKAVILNLLSLSATLGAMTWIFIGGHLNWLVGSFTNTGSIDTSIVILIAVVAFGLSMDYEVFLLSRIKEEHDAGHSNVESVALGLQKSARIITAAAVILSTVFAIFMTSGVTSIKAMGFGVAFAILLDATLVRALLVPALMRLFGERNWWAPKALKRFTINH</sequence>
<dbReference type="SUPFAM" id="SSF82866">
    <property type="entry name" value="Multidrug efflux transporter AcrB transmembrane domain"/>
    <property type="match status" value="2"/>
</dbReference>
<feature type="transmembrane region" description="Helical" evidence="6">
    <location>
        <begin position="654"/>
        <end position="677"/>
    </location>
</feature>
<feature type="domain" description="SSD" evidence="7">
    <location>
        <begin position="206"/>
        <end position="331"/>
    </location>
</feature>
<dbReference type="AlphaFoldDB" id="A0A094RGF3"/>
<evidence type="ECO:0000313" key="8">
    <source>
        <dbReference type="EMBL" id="KGA03723.1"/>
    </source>
</evidence>
<dbReference type="GO" id="GO:0005886">
    <property type="term" value="C:plasma membrane"/>
    <property type="evidence" value="ECO:0007669"/>
    <property type="project" value="UniProtKB-SubCell"/>
</dbReference>
<reference evidence="8" key="1">
    <citation type="submission" date="2014-05" db="EMBL/GenBank/DDBJ databases">
        <title>Key roles for freshwater Actinobacteria revealed by deep metagenomic sequencing.</title>
        <authorList>
            <person name="Ghai R."/>
            <person name="Mizuno C.M."/>
            <person name="Picazo A."/>
            <person name="Camacho A."/>
            <person name="Rodriguez-Valera F."/>
        </authorList>
    </citation>
    <scope>NUCLEOTIDE SEQUENCE</scope>
</reference>
<dbReference type="Gene3D" id="1.20.1640.10">
    <property type="entry name" value="Multidrug efflux transporter AcrB transmembrane domain"/>
    <property type="match status" value="2"/>
</dbReference>
<feature type="transmembrane region" description="Helical" evidence="6">
    <location>
        <begin position="281"/>
        <end position="302"/>
    </location>
</feature>
<dbReference type="InterPro" id="IPR050545">
    <property type="entry name" value="Mycobact_MmpL"/>
</dbReference>
<dbReference type="InterPro" id="IPR004869">
    <property type="entry name" value="MMPL_dom"/>
</dbReference>